<dbReference type="PANTHER" id="PTHR11010:SF105">
    <property type="entry name" value="PEPTIDASE S28-RELATED"/>
    <property type="match status" value="1"/>
</dbReference>
<gene>
    <name evidence="7" type="ORF">AB6A40_004212</name>
</gene>
<feature type="region of interest" description="Disordered" evidence="6">
    <location>
        <begin position="494"/>
        <end position="554"/>
    </location>
</feature>
<dbReference type="Gene3D" id="3.40.50.1820">
    <property type="entry name" value="alpha/beta hydrolase"/>
    <property type="match status" value="1"/>
</dbReference>
<evidence type="ECO:0000256" key="6">
    <source>
        <dbReference type="SAM" id="MobiDB-lite"/>
    </source>
</evidence>
<dbReference type="InterPro" id="IPR008758">
    <property type="entry name" value="Peptidase_S28"/>
</dbReference>
<dbReference type="GO" id="GO:0006508">
    <property type="term" value="P:proteolysis"/>
    <property type="evidence" value="ECO:0007669"/>
    <property type="project" value="UniProtKB-KW"/>
</dbReference>
<comment type="caution">
    <text evidence="7">The sequence shown here is derived from an EMBL/GenBank/DDBJ whole genome shotgun (WGS) entry which is preliminary data.</text>
</comment>
<evidence type="ECO:0000256" key="4">
    <source>
        <dbReference type="ARBA" id="ARBA00022801"/>
    </source>
</evidence>
<dbReference type="GO" id="GO:0008233">
    <property type="term" value="F:peptidase activity"/>
    <property type="evidence" value="ECO:0007669"/>
    <property type="project" value="UniProtKB-KW"/>
</dbReference>
<dbReference type="EMBL" id="JBGFUD010002353">
    <property type="protein sequence ID" value="MFH4977503.1"/>
    <property type="molecule type" value="Genomic_DNA"/>
</dbReference>
<name>A0ABD6EKL0_9BILA</name>
<feature type="compositionally biased region" description="Low complexity" evidence="6">
    <location>
        <begin position="521"/>
        <end position="554"/>
    </location>
</feature>
<evidence type="ECO:0000256" key="3">
    <source>
        <dbReference type="ARBA" id="ARBA00022729"/>
    </source>
</evidence>
<keyword evidence="4" id="KW-0378">Hydrolase</keyword>
<dbReference type="SUPFAM" id="SSF53474">
    <property type="entry name" value="alpha/beta-Hydrolases"/>
    <property type="match status" value="2"/>
</dbReference>
<dbReference type="PANTHER" id="PTHR11010">
    <property type="entry name" value="PROTEASE S28 PRO-X CARBOXYPEPTIDASE-RELATED"/>
    <property type="match status" value="1"/>
</dbReference>
<evidence type="ECO:0000313" key="8">
    <source>
        <dbReference type="Proteomes" id="UP001608902"/>
    </source>
</evidence>
<dbReference type="Gene3D" id="1.20.120.980">
    <property type="entry name" value="Serine carboxypeptidase S28, SKS domain"/>
    <property type="match status" value="1"/>
</dbReference>
<evidence type="ECO:0000256" key="5">
    <source>
        <dbReference type="ARBA" id="ARBA00023180"/>
    </source>
</evidence>
<comment type="similarity">
    <text evidence="1">Belongs to the peptidase S28 family.</text>
</comment>
<protein>
    <submittedName>
        <fullName evidence="7">Uncharacterized protein</fullName>
    </submittedName>
</protein>
<dbReference type="Proteomes" id="UP001608902">
    <property type="component" value="Unassembled WGS sequence"/>
</dbReference>
<reference evidence="7 8" key="1">
    <citation type="submission" date="2024-08" db="EMBL/GenBank/DDBJ databases">
        <title>Gnathostoma spinigerum genome.</title>
        <authorList>
            <person name="Gonzalez-Bertolin B."/>
            <person name="Monzon S."/>
            <person name="Zaballos A."/>
            <person name="Jimenez P."/>
            <person name="Dekumyoy P."/>
            <person name="Varona S."/>
            <person name="Cuesta I."/>
            <person name="Sumanam S."/>
            <person name="Adisakwattana P."/>
            <person name="Gasser R.B."/>
            <person name="Hernandez-Gonzalez A."/>
            <person name="Young N.D."/>
            <person name="Perteguer M.J."/>
        </authorList>
    </citation>
    <scope>NUCLEOTIDE SEQUENCE [LARGE SCALE GENOMIC DNA]</scope>
    <source>
        <strain evidence="7">AL3</strain>
        <tissue evidence="7">Liver</tissue>
    </source>
</reference>
<evidence type="ECO:0000256" key="2">
    <source>
        <dbReference type="ARBA" id="ARBA00022670"/>
    </source>
</evidence>
<keyword evidence="2" id="KW-0645">Protease</keyword>
<dbReference type="Pfam" id="PF05577">
    <property type="entry name" value="Peptidase_S28"/>
    <property type="match status" value="1"/>
</dbReference>
<sequence>MALISGISCQILQIRAENSPPRLLYDVPSVIHGRPINGLLLPPGIPSYVKRFPPGFEAGFIVQPLDHFNTTREQILLQNFWHNPEYYKKGGPVFLMISGDNDGKISWLLNPEVHIARCAKKFGASIFLLEHRYYGKSKPHTINGTNDLRWLTSRQALEDIALFIRSTSRDRKYKNARWIIFGGSYAGALSAWFRQLHPELAIGAIASSAPLQAKVDFYEHLMVTQRAIKRHDEQCLRNIGEAFKLVYLKTFTKDGKMNLTNEYKLTQSFNETSLPVDFAYFFSIIYGYFQAAVQYSGVNVEYYAAENMIKNICDMMTKKGSLFNNIVEYHKSMVEFYEKEFNHTENSYQSLLEYYKEPSPARFWLYQTCTEFGYYLSTDLGRNVFGTTYPISFDLKLCRDVFGSDFTADTIHRAVKKTNDYYGGADNYKGTNVVMINGDIDPWSALGHYKERETVVNYLVEGSAHCADMYPSREEDVPGLAVARKIIEDNIEKWIEQSAPPPTEKPTETTTETTKGHSPSTKQTKTTRKIQTTKGHSPSTKQTKTTRKIQTTTTSGSESLTLKILFTLMFPFLAFSLRCCR</sequence>
<dbReference type="InterPro" id="IPR029058">
    <property type="entry name" value="AB_hydrolase_fold"/>
</dbReference>
<dbReference type="AlphaFoldDB" id="A0ABD6EKL0"/>
<proteinExistence type="inferred from homology"/>
<keyword evidence="3" id="KW-0732">Signal</keyword>
<keyword evidence="5" id="KW-0325">Glycoprotein</keyword>
<dbReference type="InterPro" id="IPR042269">
    <property type="entry name" value="Ser_carbopepase_S28_SKS"/>
</dbReference>
<evidence type="ECO:0000256" key="1">
    <source>
        <dbReference type="ARBA" id="ARBA00011079"/>
    </source>
</evidence>
<keyword evidence="8" id="KW-1185">Reference proteome</keyword>
<organism evidence="7 8">
    <name type="scientific">Gnathostoma spinigerum</name>
    <dbReference type="NCBI Taxonomy" id="75299"/>
    <lineage>
        <taxon>Eukaryota</taxon>
        <taxon>Metazoa</taxon>
        <taxon>Ecdysozoa</taxon>
        <taxon>Nematoda</taxon>
        <taxon>Chromadorea</taxon>
        <taxon>Rhabditida</taxon>
        <taxon>Spirurina</taxon>
        <taxon>Gnathostomatomorpha</taxon>
        <taxon>Gnathostomatoidea</taxon>
        <taxon>Gnathostomatidae</taxon>
        <taxon>Gnathostoma</taxon>
    </lineage>
</organism>
<evidence type="ECO:0000313" key="7">
    <source>
        <dbReference type="EMBL" id="MFH4977503.1"/>
    </source>
</evidence>
<accession>A0ABD6EKL0</accession>